<proteinExistence type="predicted"/>
<dbReference type="GO" id="GO:0006189">
    <property type="term" value="P:'de novo' IMP biosynthetic process"/>
    <property type="evidence" value="ECO:0007669"/>
    <property type="project" value="InterPro"/>
</dbReference>
<dbReference type="Pfam" id="PF00731">
    <property type="entry name" value="AIRC"/>
    <property type="match status" value="1"/>
</dbReference>
<dbReference type="NCBIfam" id="NF033503">
    <property type="entry name" value="LarB"/>
    <property type="match status" value="1"/>
</dbReference>
<dbReference type="PANTHER" id="PTHR43064:SF1">
    <property type="entry name" value="SLL1489 PROTEIN"/>
    <property type="match status" value="1"/>
</dbReference>
<accession>A0A328PYN6</accession>
<organism evidence="2 3">
    <name type="scientific">Methanosphaera stadtmanae</name>
    <dbReference type="NCBI Taxonomy" id="2317"/>
    <lineage>
        <taxon>Archaea</taxon>
        <taxon>Methanobacteriati</taxon>
        <taxon>Methanobacteriota</taxon>
        <taxon>Methanomada group</taxon>
        <taxon>Methanobacteria</taxon>
        <taxon>Methanobacteriales</taxon>
        <taxon>Methanobacteriaceae</taxon>
        <taxon>Methanosphaera</taxon>
    </lineage>
</organism>
<evidence type="ECO:0000313" key="3">
    <source>
        <dbReference type="Proteomes" id="UP000248557"/>
    </source>
</evidence>
<dbReference type="SUPFAM" id="SSF52255">
    <property type="entry name" value="N5-CAIR mutase (phosphoribosylaminoimidazole carboxylase, PurE)"/>
    <property type="match status" value="1"/>
</dbReference>
<comment type="caution">
    <text evidence="2">The sequence shown here is derived from an EMBL/GenBank/DDBJ whole genome shotgun (WGS) entry which is preliminary data.</text>
</comment>
<reference evidence="2 3" key="1">
    <citation type="submission" date="2017-05" db="EMBL/GenBank/DDBJ databases">
        <title>Host range expansion of the Methanosphaera genus to humans and monogastric animals involves recent and extensive reduction in genome content.</title>
        <authorList>
            <person name="Hoedt E.C."/>
            <person name="Volmer J.G."/>
            <person name="Parks D.H."/>
            <person name="Rosewarne C.P."/>
            <person name="Denman S.E."/>
            <person name="Mcsweeney C.S."/>
            <person name="O Cuiv P."/>
            <person name="Hugenholtz P."/>
            <person name="Tyson G.W."/>
            <person name="Morrison M."/>
        </authorList>
    </citation>
    <scope>NUCLEOTIDE SEQUENCE [LARGE SCALE GENOMIC DNA]</scope>
    <source>
        <strain evidence="2 3">PA5</strain>
    </source>
</reference>
<feature type="domain" description="PurE" evidence="1">
    <location>
        <begin position="119"/>
        <end position="253"/>
    </location>
</feature>
<dbReference type="AlphaFoldDB" id="A0A328PYN6"/>
<dbReference type="EMBL" id="NGJK01000093">
    <property type="protein sequence ID" value="RAP02373.1"/>
    <property type="molecule type" value="Genomic_DNA"/>
</dbReference>
<dbReference type="InterPro" id="IPR000031">
    <property type="entry name" value="PurE_dom"/>
</dbReference>
<dbReference type="OMA" id="MIEEDVC"/>
<evidence type="ECO:0000259" key="1">
    <source>
        <dbReference type="SMART" id="SM01001"/>
    </source>
</evidence>
<name>A0A328PYN6_9EURY</name>
<dbReference type="GO" id="GO:0016787">
    <property type="term" value="F:hydrolase activity"/>
    <property type="evidence" value="ECO:0007669"/>
    <property type="project" value="InterPro"/>
</dbReference>
<dbReference type="GeneID" id="3854702"/>
<dbReference type="PANTHER" id="PTHR43064">
    <property type="entry name" value="PHOSPHORIBOSYLAMINOIMIDAZOLE CARBOXYLASE-RELATED"/>
    <property type="match status" value="1"/>
</dbReference>
<dbReference type="Proteomes" id="UP000248557">
    <property type="component" value="Unassembled WGS sequence"/>
</dbReference>
<protein>
    <recommendedName>
        <fullName evidence="1">PurE domain-containing protein</fullName>
    </recommendedName>
</protein>
<dbReference type="InterPro" id="IPR039476">
    <property type="entry name" value="P2CMN_synthase_LarB"/>
</dbReference>
<sequence length="261" mass="28711">MKNILKELIDGKISISDAEDKLKIMQIQEMGSHVKFDTMREIRVGVPEAIYSQGKTDEDLINIINNIDFTKHLMITRLPEERFNRIKYQLNKNVLKNGTYYKEACILTINKTTPKEKKGTVGIITAGTADVPIAEEARITIEQAGYKTIPTYDVGVAGIHRLIDKITYLIDKKTDIIITIAGMEGALPSVVAGIVDIPVVAVPTSTGYGVGEKGFTALFAMLQSCAPGIATMNIDNGYGAGIYSVTILNQIEKRIKDMTEQ</sequence>
<dbReference type="SMART" id="SM01001">
    <property type="entry name" value="AIRC"/>
    <property type="match status" value="1"/>
</dbReference>
<gene>
    <name evidence="2" type="ORF">CA615_07470</name>
</gene>
<dbReference type="RefSeq" id="WP_011407061.1">
    <property type="nucleotide sequence ID" value="NZ_CATZXA010000045.1"/>
</dbReference>
<dbReference type="Gene3D" id="3.40.50.1970">
    <property type="match status" value="1"/>
</dbReference>
<evidence type="ECO:0000313" key="2">
    <source>
        <dbReference type="EMBL" id="RAP02373.1"/>
    </source>
</evidence>